<dbReference type="InterPro" id="IPR012677">
    <property type="entry name" value="Nucleotide-bd_a/b_plait_sf"/>
</dbReference>
<protein>
    <recommendedName>
        <fullName evidence="6">Large ribosomal subunit protein uL23</fullName>
    </recommendedName>
</protein>
<reference evidence="8 9" key="1">
    <citation type="journal article" date="2016" name="Nat. Commun.">
        <title>Thousands of microbial genomes shed light on interconnected biogeochemical processes in an aquifer system.</title>
        <authorList>
            <person name="Anantharaman K."/>
            <person name="Brown C.T."/>
            <person name="Hug L.A."/>
            <person name="Sharon I."/>
            <person name="Castelle C.J."/>
            <person name="Probst A.J."/>
            <person name="Thomas B.C."/>
            <person name="Singh A."/>
            <person name="Wilkins M.J."/>
            <person name="Karaoz U."/>
            <person name="Brodie E.L."/>
            <person name="Williams K.H."/>
            <person name="Hubbard S.S."/>
            <person name="Banfield J.F."/>
        </authorList>
    </citation>
    <scope>NUCLEOTIDE SEQUENCE [LARGE SCALE GENOMIC DNA]</scope>
</reference>
<dbReference type="EMBL" id="MFIV01000013">
    <property type="protein sequence ID" value="OGF99748.1"/>
    <property type="molecule type" value="Genomic_DNA"/>
</dbReference>
<dbReference type="InterPro" id="IPR013025">
    <property type="entry name" value="Ribosomal_uL23-like"/>
</dbReference>
<comment type="similarity">
    <text evidence="1 6 7">Belongs to the universal ribosomal protein uL23 family.</text>
</comment>
<dbReference type="PANTHER" id="PTHR11620">
    <property type="entry name" value="60S RIBOSOMAL PROTEIN L23A"/>
    <property type="match status" value="1"/>
</dbReference>
<evidence type="ECO:0000256" key="7">
    <source>
        <dbReference type="RuleBase" id="RU003934"/>
    </source>
</evidence>
<sequence length="96" mass="10920">MENPYQIVKRPLLTEKSDRLRESANQYCFEVAVEANKLDVKRAVETLFGVKVTGVRLQNMLGKSKRMGRSAGKRADWKKAYVTLKTGELIDLFEGV</sequence>
<evidence type="ECO:0000256" key="5">
    <source>
        <dbReference type="ARBA" id="ARBA00023274"/>
    </source>
</evidence>
<dbReference type="InterPro" id="IPR012678">
    <property type="entry name" value="Ribosomal_uL23/eL15/eS24_sf"/>
</dbReference>
<evidence type="ECO:0000256" key="6">
    <source>
        <dbReference type="HAMAP-Rule" id="MF_01369"/>
    </source>
</evidence>
<keyword evidence="2 6" id="KW-0699">rRNA-binding</keyword>
<evidence type="ECO:0000256" key="2">
    <source>
        <dbReference type="ARBA" id="ARBA00022730"/>
    </source>
</evidence>
<dbReference type="Proteomes" id="UP000176992">
    <property type="component" value="Unassembled WGS sequence"/>
</dbReference>
<dbReference type="GO" id="GO:0005840">
    <property type="term" value="C:ribosome"/>
    <property type="evidence" value="ECO:0007669"/>
    <property type="project" value="UniProtKB-KW"/>
</dbReference>
<evidence type="ECO:0000313" key="9">
    <source>
        <dbReference type="Proteomes" id="UP000176992"/>
    </source>
</evidence>
<comment type="caution">
    <text evidence="8">The sequence shown here is derived from an EMBL/GenBank/DDBJ whole genome shotgun (WGS) entry which is preliminary data.</text>
</comment>
<dbReference type="GO" id="GO:1990904">
    <property type="term" value="C:ribonucleoprotein complex"/>
    <property type="evidence" value="ECO:0007669"/>
    <property type="project" value="UniProtKB-KW"/>
</dbReference>
<dbReference type="NCBIfam" id="NF004359">
    <property type="entry name" value="PRK05738.1-3"/>
    <property type="match status" value="1"/>
</dbReference>
<dbReference type="HAMAP" id="MF_01369_B">
    <property type="entry name" value="Ribosomal_uL23_B"/>
    <property type="match status" value="1"/>
</dbReference>
<accession>A0A1F5YHR2</accession>
<dbReference type="PROSITE" id="PS00050">
    <property type="entry name" value="RIBOSOMAL_L23"/>
    <property type="match status" value="1"/>
</dbReference>
<keyword evidence="4 6" id="KW-0689">Ribosomal protein</keyword>
<dbReference type="GO" id="GO:0019843">
    <property type="term" value="F:rRNA binding"/>
    <property type="evidence" value="ECO:0007669"/>
    <property type="project" value="UniProtKB-UniRule"/>
</dbReference>
<evidence type="ECO:0000256" key="4">
    <source>
        <dbReference type="ARBA" id="ARBA00022980"/>
    </source>
</evidence>
<evidence type="ECO:0000256" key="3">
    <source>
        <dbReference type="ARBA" id="ARBA00022884"/>
    </source>
</evidence>
<dbReference type="Pfam" id="PF00276">
    <property type="entry name" value="Ribosomal_L23"/>
    <property type="match status" value="1"/>
</dbReference>
<evidence type="ECO:0000256" key="1">
    <source>
        <dbReference type="ARBA" id="ARBA00006700"/>
    </source>
</evidence>
<dbReference type="NCBIfam" id="NF004363">
    <property type="entry name" value="PRK05738.2-4"/>
    <property type="match status" value="1"/>
</dbReference>
<dbReference type="GO" id="GO:0006412">
    <property type="term" value="P:translation"/>
    <property type="evidence" value="ECO:0007669"/>
    <property type="project" value="UniProtKB-UniRule"/>
</dbReference>
<dbReference type="GO" id="GO:0003735">
    <property type="term" value="F:structural constituent of ribosome"/>
    <property type="evidence" value="ECO:0007669"/>
    <property type="project" value="InterPro"/>
</dbReference>
<keyword evidence="5 6" id="KW-0687">Ribonucleoprotein</keyword>
<keyword evidence="3 6" id="KW-0694">RNA-binding</keyword>
<comment type="subunit">
    <text evidence="6">Part of the 50S ribosomal subunit. Contacts protein L29, and trigger factor when it is bound to the ribosome.</text>
</comment>
<dbReference type="SUPFAM" id="SSF54189">
    <property type="entry name" value="Ribosomal proteins S24e, L23 and L15e"/>
    <property type="match status" value="1"/>
</dbReference>
<gene>
    <name evidence="6" type="primary">rplW</name>
    <name evidence="8" type="ORF">A2Z86_11115</name>
</gene>
<evidence type="ECO:0000313" key="8">
    <source>
        <dbReference type="EMBL" id="OGF99748.1"/>
    </source>
</evidence>
<dbReference type="FunFam" id="3.30.70.330:FF:000001">
    <property type="entry name" value="50S ribosomal protein L23"/>
    <property type="match status" value="1"/>
</dbReference>
<organism evidence="8 9">
    <name type="scientific">Candidatus Glassbacteria bacterium GWA2_58_10</name>
    <dbReference type="NCBI Taxonomy" id="1817865"/>
    <lineage>
        <taxon>Bacteria</taxon>
        <taxon>Candidatus Glassiibacteriota</taxon>
    </lineage>
</organism>
<proteinExistence type="inferred from homology"/>
<comment type="function">
    <text evidence="6">One of the early assembly proteins it binds 23S rRNA. One of the proteins that surrounds the polypeptide exit tunnel on the outside of the ribosome. Forms the main docking site for trigger factor binding to the ribosome.</text>
</comment>
<dbReference type="InterPro" id="IPR001014">
    <property type="entry name" value="Ribosomal_uL23_CS"/>
</dbReference>
<dbReference type="AlphaFoldDB" id="A0A1F5YHR2"/>
<name>A0A1F5YHR2_9BACT</name>
<dbReference type="NCBIfam" id="NF004366">
    <property type="entry name" value="PRK05738.3-2"/>
    <property type="match status" value="1"/>
</dbReference>
<dbReference type="Gene3D" id="3.30.70.330">
    <property type="match status" value="1"/>
</dbReference>